<keyword evidence="3" id="KW-0560">Oxidoreductase</keyword>
<dbReference type="NCBIfam" id="NF005968">
    <property type="entry name" value="PRK08057.1-2"/>
    <property type="match status" value="1"/>
</dbReference>
<keyword evidence="5" id="KW-1185">Reference proteome</keyword>
<evidence type="ECO:0000256" key="3">
    <source>
        <dbReference type="ARBA" id="ARBA00023002"/>
    </source>
</evidence>
<evidence type="ECO:0000256" key="2">
    <source>
        <dbReference type="ARBA" id="ARBA00022573"/>
    </source>
</evidence>
<dbReference type="PROSITE" id="PS51014">
    <property type="entry name" value="COBK_CBIJ"/>
    <property type="match status" value="1"/>
</dbReference>
<gene>
    <name evidence="4" type="ORF">Aco03nite_033820</name>
</gene>
<dbReference type="PANTHER" id="PTHR36925">
    <property type="entry name" value="COBALT-PRECORRIN-6A REDUCTASE"/>
    <property type="match status" value="1"/>
</dbReference>
<dbReference type="InterPro" id="IPR003723">
    <property type="entry name" value="Precorrin-6x_reduct"/>
</dbReference>
<proteinExistence type="predicted"/>
<sequence>MTVLILGGTTEARRLAGLAHGEFAVVSSLAGRTSAPLLPAGEVRIGGFGGVDGLAGYLRDAGIGAVVDATHPFAATISANAFEACARSGVPLVILRRPGWSAGPGDQWHRVASLDEAAAALPRLGRRVFLTTGRQGLAVFAGLDGCWFLSRSVEPPAGDVPRHLEVLLDRGPFTVEGERAVLTGQRIDVLVTKDSGGSPAKLVAARELGIPVLMVNRPPVPPAPVVSTPDEAMSWLRTRAG</sequence>
<evidence type="ECO:0000313" key="4">
    <source>
        <dbReference type="EMBL" id="GID54978.1"/>
    </source>
</evidence>
<dbReference type="PANTHER" id="PTHR36925:SF1">
    <property type="entry name" value="COBALT-PRECORRIN-6A REDUCTASE"/>
    <property type="match status" value="1"/>
</dbReference>
<protein>
    <submittedName>
        <fullName evidence="4">Precorrin-6A reductase</fullName>
    </submittedName>
</protein>
<evidence type="ECO:0000256" key="1">
    <source>
        <dbReference type="ARBA" id="ARBA00004953"/>
    </source>
</evidence>
<comment type="caution">
    <text evidence="4">The sequence shown here is derived from an EMBL/GenBank/DDBJ whole genome shotgun (WGS) entry which is preliminary data.</text>
</comment>
<comment type="pathway">
    <text evidence="1">Cofactor biosynthesis; adenosylcobalamin biosynthesis.</text>
</comment>
<dbReference type="Proteomes" id="UP000612282">
    <property type="component" value="Unassembled WGS sequence"/>
</dbReference>
<keyword evidence="2" id="KW-0169">Cobalamin biosynthesis</keyword>
<dbReference type="NCBIfam" id="TIGR00715">
    <property type="entry name" value="precor6x_red"/>
    <property type="match status" value="1"/>
</dbReference>
<accession>A0ABQ3X971</accession>
<evidence type="ECO:0000313" key="5">
    <source>
        <dbReference type="Proteomes" id="UP000612282"/>
    </source>
</evidence>
<dbReference type="Pfam" id="PF02571">
    <property type="entry name" value="CbiJ"/>
    <property type="match status" value="1"/>
</dbReference>
<organism evidence="4 5">
    <name type="scientific">Actinoplanes couchii</name>
    <dbReference type="NCBI Taxonomy" id="403638"/>
    <lineage>
        <taxon>Bacteria</taxon>
        <taxon>Bacillati</taxon>
        <taxon>Actinomycetota</taxon>
        <taxon>Actinomycetes</taxon>
        <taxon>Micromonosporales</taxon>
        <taxon>Micromonosporaceae</taxon>
        <taxon>Actinoplanes</taxon>
    </lineage>
</organism>
<dbReference type="RefSeq" id="WP_203796300.1">
    <property type="nucleotide sequence ID" value="NZ_BAAAQE010000029.1"/>
</dbReference>
<dbReference type="EMBL" id="BOMG01000044">
    <property type="protein sequence ID" value="GID54978.1"/>
    <property type="molecule type" value="Genomic_DNA"/>
</dbReference>
<name>A0ABQ3X971_9ACTN</name>
<reference evidence="4 5" key="1">
    <citation type="submission" date="2021-01" db="EMBL/GenBank/DDBJ databases">
        <title>Whole genome shotgun sequence of Actinoplanes couchii NBRC 106145.</title>
        <authorList>
            <person name="Komaki H."/>
            <person name="Tamura T."/>
        </authorList>
    </citation>
    <scope>NUCLEOTIDE SEQUENCE [LARGE SCALE GENOMIC DNA]</scope>
    <source>
        <strain evidence="4 5">NBRC 106145</strain>
    </source>
</reference>